<dbReference type="PROSITE" id="PS51257">
    <property type="entry name" value="PROKAR_LIPOPROTEIN"/>
    <property type="match status" value="1"/>
</dbReference>
<dbReference type="RefSeq" id="WP_170020606.1">
    <property type="nucleotide sequence ID" value="NZ_JABCSC020000001.1"/>
</dbReference>
<proteinExistence type="predicted"/>
<protein>
    <submittedName>
        <fullName evidence="4">Lytic murein transglycosylase B</fullName>
    </submittedName>
</protein>
<feature type="domain" description="Transglycosylase SLT" evidence="3">
    <location>
        <begin position="28"/>
        <end position="323"/>
    </location>
</feature>
<comment type="caution">
    <text evidence="4">The sequence shown here is derived from an EMBL/GenBank/DDBJ whole genome shotgun (WGS) entry which is preliminary data.</text>
</comment>
<feature type="compositionally biased region" description="Low complexity" evidence="1">
    <location>
        <begin position="334"/>
        <end position="347"/>
    </location>
</feature>
<dbReference type="EMBL" id="JABCSC020000001">
    <property type="protein sequence ID" value="NSL54137.1"/>
    <property type="molecule type" value="Genomic_DNA"/>
</dbReference>
<feature type="chain" id="PRO_5046679086" evidence="2">
    <location>
        <begin position="23"/>
        <end position="363"/>
    </location>
</feature>
<dbReference type="Gene3D" id="1.10.8.350">
    <property type="entry name" value="Bacterial muramidase"/>
    <property type="match status" value="1"/>
</dbReference>
<organism evidence="4 5">
    <name type="scientific">Uliginosibacterium aquaticum</name>
    <dbReference type="NCBI Taxonomy" id="2731212"/>
    <lineage>
        <taxon>Bacteria</taxon>
        <taxon>Pseudomonadati</taxon>
        <taxon>Pseudomonadota</taxon>
        <taxon>Betaproteobacteria</taxon>
        <taxon>Rhodocyclales</taxon>
        <taxon>Zoogloeaceae</taxon>
        <taxon>Uliginosibacterium</taxon>
    </lineage>
</organism>
<dbReference type="InterPro" id="IPR011757">
    <property type="entry name" value="Lytic_transglycosylase_MltB"/>
</dbReference>
<gene>
    <name evidence="4" type="primary">mltB</name>
    <name evidence="4" type="ORF">HJ583_003795</name>
</gene>
<reference evidence="4 5" key="1">
    <citation type="submission" date="2020-06" db="EMBL/GenBank/DDBJ databases">
        <title>Draft genome of Uliginosibacterium sp. IMCC34675.</title>
        <authorList>
            <person name="Song J."/>
        </authorList>
    </citation>
    <scope>NUCLEOTIDE SEQUENCE [LARGE SCALE GENOMIC DNA]</scope>
    <source>
        <strain evidence="4 5">IMCC34675</strain>
    </source>
</reference>
<dbReference type="Proteomes" id="UP000778523">
    <property type="component" value="Unassembled WGS sequence"/>
</dbReference>
<feature type="compositionally biased region" description="Basic residues" evidence="1">
    <location>
        <begin position="348"/>
        <end position="363"/>
    </location>
</feature>
<evidence type="ECO:0000256" key="2">
    <source>
        <dbReference type="SAM" id="SignalP"/>
    </source>
</evidence>
<keyword evidence="5" id="KW-1185">Reference proteome</keyword>
<evidence type="ECO:0000313" key="5">
    <source>
        <dbReference type="Proteomes" id="UP000778523"/>
    </source>
</evidence>
<dbReference type="InterPro" id="IPR023346">
    <property type="entry name" value="Lysozyme-like_dom_sf"/>
</dbReference>
<dbReference type="Gene3D" id="1.10.530.10">
    <property type="match status" value="1"/>
</dbReference>
<evidence type="ECO:0000313" key="4">
    <source>
        <dbReference type="EMBL" id="NSL54137.1"/>
    </source>
</evidence>
<accession>A0ABX2ICW6</accession>
<dbReference type="InterPro" id="IPR031304">
    <property type="entry name" value="SLT_2"/>
</dbReference>
<dbReference type="SUPFAM" id="SSF53955">
    <property type="entry name" value="Lysozyme-like"/>
    <property type="match status" value="1"/>
</dbReference>
<dbReference type="PANTHER" id="PTHR30163:SF9">
    <property type="entry name" value="MEMBRANE-BOUND LYTIC MUREIN TRANSGLYCOSYLASE B"/>
    <property type="match status" value="1"/>
</dbReference>
<keyword evidence="2" id="KW-0732">Signal</keyword>
<dbReference type="NCBIfam" id="TIGR02282">
    <property type="entry name" value="MltB"/>
    <property type="match status" value="1"/>
</dbReference>
<feature type="signal peptide" evidence="2">
    <location>
        <begin position="1"/>
        <end position="22"/>
    </location>
</feature>
<dbReference type="CDD" id="cd13399">
    <property type="entry name" value="Slt35-like"/>
    <property type="match status" value="1"/>
</dbReference>
<dbReference type="InterPro" id="IPR043426">
    <property type="entry name" value="MltB-like"/>
</dbReference>
<feature type="region of interest" description="Disordered" evidence="1">
    <location>
        <begin position="334"/>
        <end position="363"/>
    </location>
</feature>
<name>A0ABX2ICW6_9RHOO</name>
<dbReference type="PANTHER" id="PTHR30163">
    <property type="entry name" value="MEMBRANE-BOUND LYTIC MUREIN TRANSGLYCOSYLASE B"/>
    <property type="match status" value="1"/>
</dbReference>
<dbReference type="Pfam" id="PF13406">
    <property type="entry name" value="SLT_2"/>
    <property type="match status" value="1"/>
</dbReference>
<evidence type="ECO:0000259" key="3">
    <source>
        <dbReference type="Pfam" id="PF13406"/>
    </source>
</evidence>
<sequence>MTLNRLLSLAFATFACSLQAHAAYFTERPEVQLFIEEIAARNNLDASVIRNALEGATPLPKVIELVKPPANPGVRSWQRYRARFIDTTRIKGGLSFWQENEATLRAAEARSGVPAEIIVSLIGVETVYGRNTGNFSALSALATLAFDYPPRAELFRRELEALFMLAREQGRDVTSYRGSYAGALGLPQFLPSSVRNFAVDGDNSGQIDLAASTADAIFSVANFLAQHGWQRDGKIVMPARISDESKARELVEAGILPTLDAARLAAGGVRSALPADSRELVTLVDLITPEVGTEYWLGFQNFYVITRYNRSSFYAMIVHDLGQVLKAERAQLGSAQPAQAGSASPPKKSTKTKTAPRAKHLGA</sequence>
<evidence type="ECO:0000256" key="1">
    <source>
        <dbReference type="SAM" id="MobiDB-lite"/>
    </source>
</evidence>